<dbReference type="EMBL" id="JABCSC020000001">
    <property type="protein sequence ID" value="NSL54419.1"/>
    <property type="molecule type" value="Genomic_DNA"/>
</dbReference>
<feature type="domain" description="Intradiol ring-cleavage dioxygenases" evidence="2">
    <location>
        <begin position="139"/>
        <end position="213"/>
    </location>
</feature>
<gene>
    <name evidence="3" type="ORF">HJ583_005240</name>
</gene>
<comment type="caution">
    <text evidence="3">The sequence shown here is derived from an EMBL/GenBank/DDBJ whole genome shotgun (WGS) entry which is preliminary data.</text>
</comment>
<dbReference type="PANTHER" id="PTHR34315">
    <property type="match status" value="1"/>
</dbReference>
<feature type="region of interest" description="Disordered" evidence="1">
    <location>
        <begin position="80"/>
        <end position="108"/>
    </location>
</feature>
<dbReference type="Gene3D" id="2.60.130.10">
    <property type="entry name" value="Aromatic compound dioxygenase"/>
    <property type="match status" value="1"/>
</dbReference>
<proteinExistence type="predicted"/>
<protein>
    <submittedName>
        <fullName evidence="3">Intradiol ring-cleavage dioxygenase</fullName>
    </submittedName>
</protein>
<keyword evidence="4" id="KW-1185">Reference proteome</keyword>
<evidence type="ECO:0000313" key="4">
    <source>
        <dbReference type="Proteomes" id="UP000778523"/>
    </source>
</evidence>
<accession>A0ABX2ID30</accession>
<evidence type="ECO:0000313" key="3">
    <source>
        <dbReference type="EMBL" id="NSL54419.1"/>
    </source>
</evidence>
<evidence type="ECO:0000256" key="1">
    <source>
        <dbReference type="SAM" id="MobiDB-lite"/>
    </source>
</evidence>
<sequence length="306" mass="30682">MPNTPKESLMDKSFADLPPDLRRRLLLEGLSGFGLITLLQACGGGASNTSAASSSAGASSASTASSVSGGVATSSASASSARSSSASSGNSACSNIPGETAGPYPADGTNSNSSGLVNVLTQSGIVRSDIRASFGSASGVAAGVPLTLVLTLTNTACTPLAGYAVYLWHCNRDGNYSLYSTGITAENYLRGVQVSDANGEVRFTSIFPGCYSGRWPHIHFEVYASLASAVSGNNDLKTSQLALPASSCATVYGSASGYASSQANLAAISLSTDNVFSDDGAALQMASLSGDLATGYTASLRVSITA</sequence>
<reference evidence="3 4" key="1">
    <citation type="submission" date="2020-06" db="EMBL/GenBank/DDBJ databases">
        <title>Draft genome of Uliginosibacterium sp. IMCC34675.</title>
        <authorList>
            <person name="Song J."/>
        </authorList>
    </citation>
    <scope>NUCLEOTIDE SEQUENCE [LARGE SCALE GENOMIC DNA]</scope>
    <source>
        <strain evidence="3 4">IMCC34675</strain>
    </source>
</reference>
<dbReference type="Pfam" id="PF00775">
    <property type="entry name" value="Dioxygenase_C"/>
    <property type="match status" value="1"/>
</dbReference>
<keyword evidence="3" id="KW-0223">Dioxygenase</keyword>
<keyword evidence="3" id="KW-0560">Oxidoreductase</keyword>
<dbReference type="GO" id="GO:0051213">
    <property type="term" value="F:dioxygenase activity"/>
    <property type="evidence" value="ECO:0007669"/>
    <property type="project" value="UniProtKB-KW"/>
</dbReference>
<feature type="compositionally biased region" description="Low complexity" evidence="1">
    <location>
        <begin position="80"/>
        <end position="94"/>
    </location>
</feature>
<dbReference type="Proteomes" id="UP000778523">
    <property type="component" value="Unassembled WGS sequence"/>
</dbReference>
<evidence type="ECO:0000259" key="2">
    <source>
        <dbReference type="Pfam" id="PF00775"/>
    </source>
</evidence>
<dbReference type="PANTHER" id="PTHR34315:SF1">
    <property type="entry name" value="INTRADIOL RING-CLEAVAGE DIOXYGENASES DOMAIN-CONTAINING PROTEIN-RELATED"/>
    <property type="match status" value="1"/>
</dbReference>
<dbReference type="InterPro" id="IPR000627">
    <property type="entry name" value="Intradiol_dOase_C"/>
</dbReference>
<name>A0ABX2ID30_9RHOO</name>
<organism evidence="3 4">
    <name type="scientific">Uliginosibacterium aquaticum</name>
    <dbReference type="NCBI Taxonomy" id="2731212"/>
    <lineage>
        <taxon>Bacteria</taxon>
        <taxon>Pseudomonadati</taxon>
        <taxon>Pseudomonadota</taxon>
        <taxon>Betaproteobacteria</taxon>
        <taxon>Rhodocyclales</taxon>
        <taxon>Zoogloeaceae</taxon>
        <taxon>Uliginosibacterium</taxon>
    </lineage>
</organism>
<dbReference type="SUPFAM" id="SSF49482">
    <property type="entry name" value="Aromatic compound dioxygenase"/>
    <property type="match status" value="1"/>
</dbReference>
<dbReference type="InterPro" id="IPR015889">
    <property type="entry name" value="Intradiol_dOase_core"/>
</dbReference>